<comment type="caution">
    <text evidence="7">The sequence shown here is derived from an EMBL/GenBank/DDBJ whole genome shotgun (WGS) entry which is preliminary data.</text>
</comment>
<proteinExistence type="predicted"/>
<feature type="transmembrane region" description="Helical" evidence="6">
    <location>
        <begin position="6"/>
        <end position="29"/>
    </location>
</feature>
<evidence type="ECO:0000256" key="4">
    <source>
        <dbReference type="ARBA" id="ARBA00022989"/>
    </source>
</evidence>
<dbReference type="GO" id="GO:0005886">
    <property type="term" value="C:plasma membrane"/>
    <property type="evidence" value="ECO:0007669"/>
    <property type="project" value="UniProtKB-SubCell"/>
</dbReference>
<accession>A0A154WGZ0</accession>
<comment type="subcellular location">
    <subcellularLocation>
        <location evidence="1">Cell membrane</location>
        <topology evidence="1">Multi-pass membrane protein</topology>
    </subcellularLocation>
</comment>
<dbReference type="RefSeq" id="WP_067550902.1">
    <property type="nucleotide sequence ID" value="NZ_LPXN01000001.1"/>
</dbReference>
<feature type="transmembrane region" description="Helical" evidence="6">
    <location>
        <begin position="71"/>
        <end position="89"/>
    </location>
</feature>
<reference evidence="7 8" key="1">
    <citation type="submission" date="2015-12" db="EMBL/GenBank/DDBJ databases">
        <title>Genome sequence of Oceanibaculum pacificum MCCC 1A02656.</title>
        <authorList>
            <person name="Lu L."/>
            <person name="Lai Q."/>
            <person name="Shao Z."/>
            <person name="Qian P."/>
        </authorList>
    </citation>
    <scope>NUCLEOTIDE SEQUENCE [LARGE SCALE GENOMIC DNA]</scope>
    <source>
        <strain evidence="7 8">MCCC 1A02656</strain>
    </source>
</reference>
<dbReference type="InterPro" id="IPR001123">
    <property type="entry name" value="LeuE-type"/>
</dbReference>
<feature type="transmembrane region" description="Helical" evidence="6">
    <location>
        <begin position="150"/>
        <end position="172"/>
    </location>
</feature>
<dbReference type="PANTHER" id="PTHR30086:SF17">
    <property type="entry name" value="LYSE FAMILY TRANSLOCATOR"/>
    <property type="match status" value="1"/>
</dbReference>
<evidence type="ECO:0000256" key="3">
    <source>
        <dbReference type="ARBA" id="ARBA00022692"/>
    </source>
</evidence>
<dbReference type="Proteomes" id="UP000076400">
    <property type="component" value="Unassembled WGS sequence"/>
</dbReference>
<keyword evidence="2" id="KW-1003">Cell membrane</keyword>
<keyword evidence="3 6" id="KW-0812">Transmembrane</keyword>
<feature type="transmembrane region" description="Helical" evidence="6">
    <location>
        <begin position="124"/>
        <end position="144"/>
    </location>
</feature>
<dbReference type="STRING" id="580166.AUP43_00080"/>
<dbReference type="PANTHER" id="PTHR30086">
    <property type="entry name" value="ARGININE EXPORTER PROTEIN ARGO"/>
    <property type="match status" value="1"/>
</dbReference>
<evidence type="ECO:0000313" key="8">
    <source>
        <dbReference type="Proteomes" id="UP000076400"/>
    </source>
</evidence>
<evidence type="ECO:0000256" key="2">
    <source>
        <dbReference type="ARBA" id="ARBA00022475"/>
    </source>
</evidence>
<protein>
    <submittedName>
        <fullName evidence="7">Lysine transporter LysE</fullName>
    </submittedName>
</protein>
<dbReference type="EMBL" id="LPXN01000001">
    <property type="protein sequence ID" value="KZD12777.1"/>
    <property type="molecule type" value="Genomic_DNA"/>
</dbReference>
<feature type="transmembrane region" description="Helical" evidence="6">
    <location>
        <begin position="41"/>
        <end position="65"/>
    </location>
</feature>
<dbReference type="GO" id="GO:0015171">
    <property type="term" value="F:amino acid transmembrane transporter activity"/>
    <property type="evidence" value="ECO:0007669"/>
    <property type="project" value="TreeGrafter"/>
</dbReference>
<evidence type="ECO:0000256" key="5">
    <source>
        <dbReference type="ARBA" id="ARBA00023136"/>
    </source>
</evidence>
<gene>
    <name evidence="7" type="ORF">AUP43_00080</name>
</gene>
<keyword evidence="4 6" id="KW-1133">Transmembrane helix</keyword>
<dbReference type="Pfam" id="PF01810">
    <property type="entry name" value="LysE"/>
    <property type="match status" value="1"/>
</dbReference>
<evidence type="ECO:0000313" key="7">
    <source>
        <dbReference type="EMBL" id="KZD12777.1"/>
    </source>
</evidence>
<keyword evidence="8" id="KW-1185">Reference proteome</keyword>
<evidence type="ECO:0000256" key="1">
    <source>
        <dbReference type="ARBA" id="ARBA00004651"/>
    </source>
</evidence>
<feature type="transmembrane region" description="Helical" evidence="6">
    <location>
        <begin position="184"/>
        <end position="209"/>
    </location>
</feature>
<evidence type="ECO:0000256" key="6">
    <source>
        <dbReference type="SAM" id="Phobius"/>
    </source>
</evidence>
<organism evidence="7 8">
    <name type="scientific">Oceanibaculum pacificum</name>
    <dbReference type="NCBI Taxonomy" id="580166"/>
    <lineage>
        <taxon>Bacteria</taxon>
        <taxon>Pseudomonadati</taxon>
        <taxon>Pseudomonadota</taxon>
        <taxon>Alphaproteobacteria</taxon>
        <taxon>Rhodospirillales</taxon>
        <taxon>Oceanibaculaceae</taxon>
        <taxon>Oceanibaculum</taxon>
    </lineage>
</organism>
<sequence>MLEPAMLIAALAAGVVYIVTPGPAVLALLGIGAEQGRRAGAAFLGGHLVGDLLWTFLALLAIIGARVIDPLVFDLLGIACGLYLFYLGLRAVLVRRTDTGALDSQVRHPLRRGMIFGVTNPKGYPVALAMFAALLANYGAALSWDSLPPLMLAAFLGFLLGDLILVWIVGLSGVRRLYRRYDVWIVRVTGLMFIGFALNALSSSAASLLRRP</sequence>
<dbReference type="AlphaFoldDB" id="A0A154WGZ0"/>
<name>A0A154WGZ0_9PROT</name>
<keyword evidence="5 6" id="KW-0472">Membrane</keyword>